<protein>
    <submittedName>
        <fullName evidence="2">Uncharacterized protein</fullName>
    </submittedName>
</protein>
<accession>U1N738</accession>
<dbReference type="AlphaFoldDB" id="U1N738"/>
<gene>
    <name evidence="2" type="ORF">J07HQW1_02529</name>
</gene>
<reference evidence="2 3" key="1">
    <citation type="journal article" date="2013" name="PLoS ONE">
        <title>Assembly-driven community genomics of a hypersaline microbial ecosystem.</title>
        <authorList>
            <person name="Podell S."/>
            <person name="Ugalde J.A."/>
            <person name="Narasingarao P."/>
            <person name="Banfield J.F."/>
            <person name="Heidelberg K.B."/>
            <person name="Allen E.E."/>
        </authorList>
    </citation>
    <scope>NUCLEOTIDE SEQUENCE [LARGE SCALE GENOMIC DNA]</scope>
    <source>
        <strain evidence="3">J07HQW1</strain>
    </source>
</reference>
<dbReference type="Proteomes" id="UP000030649">
    <property type="component" value="Unassembled WGS sequence"/>
</dbReference>
<evidence type="ECO:0000256" key="1">
    <source>
        <dbReference type="SAM" id="MobiDB-lite"/>
    </source>
</evidence>
<sequence length="215" mass="24326">MQLYLQSAFTRLRLVGCQTQSDNVVEARTSFRKERSPCLNEPLMVASTGVAHSERLTNSFDILNLNEKQREFPAPPWAGVKRVTPARVPSLRYTVQPLPLTPLPSRRSHGVPTLPESATPQIRLPNFGIPLQQLLTRIRLELPSDVRRTVFWVCVHKQVYVVVFVRDLQRQNLVSEVVRSGPQSPQSPQTTLAHRPPLHPEPGVDTLGTRRSDTY</sequence>
<feature type="region of interest" description="Disordered" evidence="1">
    <location>
        <begin position="177"/>
        <end position="215"/>
    </location>
</feature>
<dbReference type="EMBL" id="KE356560">
    <property type="protein sequence ID" value="ERG92485.1"/>
    <property type="molecule type" value="Genomic_DNA"/>
</dbReference>
<proteinExistence type="predicted"/>
<organism evidence="2 3">
    <name type="scientific">Haloquadratum walsbyi J07HQW1</name>
    <dbReference type="NCBI Taxonomy" id="1238424"/>
    <lineage>
        <taxon>Archaea</taxon>
        <taxon>Methanobacteriati</taxon>
        <taxon>Methanobacteriota</taxon>
        <taxon>Stenosarchaea group</taxon>
        <taxon>Halobacteria</taxon>
        <taxon>Halobacteriales</taxon>
        <taxon>Haloferacaceae</taxon>
        <taxon>Haloquadratum</taxon>
    </lineage>
</organism>
<evidence type="ECO:0000313" key="3">
    <source>
        <dbReference type="Proteomes" id="UP000030649"/>
    </source>
</evidence>
<feature type="compositionally biased region" description="Polar residues" evidence="1">
    <location>
        <begin position="181"/>
        <end position="192"/>
    </location>
</feature>
<dbReference type="HOGENOM" id="CLU_1280775_0_0_2"/>
<evidence type="ECO:0000313" key="2">
    <source>
        <dbReference type="EMBL" id="ERG92485.1"/>
    </source>
</evidence>
<name>U1N738_9EURY</name>